<keyword evidence="1" id="KW-0812">Transmembrane</keyword>
<comment type="caution">
    <text evidence="3">The sequence shown here is derived from an EMBL/GenBank/DDBJ whole genome shotgun (WGS) entry which is preliminary data.</text>
</comment>
<protein>
    <submittedName>
        <fullName evidence="3">FHA domain-containing protein</fullName>
    </submittedName>
</protein>
<dbReference type="Gene3D" id="2.60.200.20">
    <property type="match status" value="1"/>
</dbReference>
<dbReference type="RefSeq" id="WP_336806515.1">
    <property type="nucleotide sequence ID" value="NZ_JBBBNY010000002.1"/>
</dbReference>
<keyword evidence="1" id="KW-0472">Membrane</keyword>
<dbReference type="InterPro" id="IPR000253">
    <property type="entry name" value="FHA_dom"/>
</dbReference>
<evidence type="ECO:0000313" key="4">
    <source>
        <dbReference type="Proteomes" id="UP001381174"/>
    </source>
</evidence>
<name>A0ABU8J9I3_9GAMM</name>
<dbReference type="InterPro" id="IPR050923">
    <property type="entry name" value="Cell_Proc_Reg/RNA_Proc"/>
</dbReference>
<dbReference type="Proteomes" id="UP001381174">
    <property type="component" value="Unassembled WGS sequence"/>
</dbReference>
<dbReference type="SMART" id="SM00240">
    <property type="entry name" value="FHA"/>
    <property type="match status" value="1"/>
</dbReference>
<gene>
    <name evidence="3" type="ORF">WAT24_03855</name>
</gene>
<dbReference type="SUPFAM" id="SSF49879">
    <property type="entry name" value="SMAD/FHA domain"/>
    <property type="match status" value="1"/>
</dbReference>
<dbReference type="Pfam" id="PF00498">
    <property type="entry name" value="FHA"/>
    <property type="match status" value="1"/>
</dbReference>
<accession>A0ABU8J9I3</accession>
<dbReference type="InterPro" id="IPR008984">
    <property type="entry name" value="SMAD_FHA_dom_sf"/>
</dbReference>
<feature type="domain" description="FHA" evidence="2">
    <location>
        <begin position="33"/>
        <end position="82"/>
    </location>
</feature>
<keyword evidence="1" id="KW-1133">Transmembrane helix</keyword>
<organism evidence="3 4">
    <name type="scientific">Fulvimonas yonginensis</name>
    <dbReference type="NCBI Taxonomy" id="1495200"/>
    <lineage>
        <taxon>Bacteria</taxon>
        <taxon>Pseudomonadati</taxon>
        <taxon>Pseudomonadota</taxon>
        <taxon>Gammaproteobacteria</taxon>
        <taxon>Lysobacterales</taxon>
        <taxon>Rhodanobacteraceae</taxon>
        <taxon>Fulvimonas</taxon>
    </lineage>
</organism>
<dbReference type="PROSITE" id="PS50006">
    <property type="entry name" value="FHA_DOMAIN"/>
    <property type="match status" value="1"/>
</dbReference>
<dbReference type="EMBL" id="JBBBNY010000002">
    <property type="protein sequence ID" value="MEI7035891.1"/>
    <property type="molecule type" value="Genomic_DNA"/>
</dbReference>
<reference evidence="3 4" key="1">
    <citation type="journal article" date="2014" name="Int. J. Syst. Evol. Microbiol.">
        <title>Fulvimonas yonginensis sp. nov., isolated from greenhouse soil, and emended description of the genus Fulvimonas.</title>
        <authorList>
            <person name="Ahn J.H."/>
            <person name="Kim S.J."/>
            <person name="Weon H.Y."/>
            <person name="Hong S.B."/>
            <person name="Seok S.J."/>
            <person name="Kwon S.W."/>
        </authorList>
    </citation>
    <scope>NUCLEOTIDE SEQUENCE [LARGE SCALE GENOMIC DNA]</scope>
    <source>
        <strain evidence="3 4">KACC 16952</strain>
    </source>
</reference>
<keyword evidence="4" id="KW-1185">Reference proteome</keyword>
<evidence type="ECO:0000313" key="3">
    <source>
        <dbReference type="EMBL" id="MEI7035891.1"/>
    </source>
</evidence>
<proteinExistence type="predicted"/>
<sequence length="137" mass="14951">MPAAGRASVSEPVLEGASPGFEGRRFSLRPGRLTIGRRGDNDLVLDDMSVSASHAWIMIQQGHYAVMNTLSTNGTFVNGKRIHEASLKHGDRVRFGQVEFTFLTRERDTGPSAARRGWFALSAVALLALGAVAWWLI</sequence>
<feature type="transmembrane region" description="Helical" evidence="1">
    <location>
        <begin position="117"/>
        <end position="136"/>
    </location>
</feature>
<evidence type="ECO:0000259" key="2">
    <source>
        <dbReference type="PROSITE" id="PS50006"/>
    </source>
</evidence>
<dbReference type="PANTHER" id="PTHR23308">
    <property type="entry name" value="NUCLEAR INHIBITOR OF PROTEIN PHOSPHATASE-1"/>
    <property type="match status" value="1"/>
</dbReference>
<dbReference type="CDD" id="cd00060">
    <property type="entry name" value="FHA"/>
    <property type="match status" value="1"/>
</dbReference>
<evidence type="ECO:0000256" key="1">
    <source>
        <dbReference type="SAM" id="Phobius"/>
    </source>
</evidence>